<keyword evidence="14" id="KW-1185">Reference proteome</keyword>
<evidence type="ECO:0000256" key="4">
    <source>
        <dbReference type="ARBA" id="ARBA00008954"/>
    </source>
</evidence>
<dbReference type="PANTHER" id="PTHR43552:SF1">
    <property type="entry name" value="DIAMINOBUTYRATE--2-OXOGLUTARATE AMINOTRANSFERASE"/>
    <property type="match status" value="1"/>
</dbReference>
<dbReference type="PANTHER" id="PTHR43552">
    <property type="entry name" value="DIAMINOBUTYRATE--2-OXOGLUTARATE AMINOTRANSFERASE"/>
    <property type="match status" value="1"/>
</dbReference>
<name>A0ABX1JS15_9MICC</name>
<evidence type="ECO:0000256" key="2">
    <source>
        <dbReference type="ARBA" id="ARBA00002189"/>
    </source>
</evidence>
<evidence type="ECO:0000256" key="8">
    <source>
        <dbReference type="ARBA" id="ARBA00022679"/>
    </source>
</evidence>
<dbReference type="InterPro" id="IPR005814">
    <property type="entry name" value="Aminotrans_3"/>
</dbReference>
<dbReference type="InterPro" id="IPR015424">
    <property type="entry name" value="PyrdxlP-dep_Trfase"/>
</dbReference>
<evidence type="ECO:0000256" key="6">
    <source>
        <dbReference type="ARBA" id="ARBA00014798"/>
    </source>
</evidence>
<organism evidence="13 14">
    <name type="scientific">Arthrobacter deserti</name>
    <dbReference type="NCBI Taxonomy" id="1742687"/>
    <lineage>
        <taxon>Bacteria</taxon>
        <taxon>Bacillati</taxon>
        <taxon>Actinomycetota</taxon>
        <taxon>Actinomycetes</taxon>
        <taxon>Micrococcales</taxon>
        <taxon>Micrococcaceae</taxon>
        <taxon>Arthrobacter</taxon>
    </lineage>
</organism>
<evidence type="ECO:0000313" key="14">
    <source>
        <dbReference type="Proteomes" id="UP000523795"/>
    </source>
</evidence>
<dbReference type="EC" id="2.6.1.76" evidence="5"/>
<comment type="pathway">
    <text evidence="3">Amine and polyamine biosynthesis; ectoine biosynthesis; L-ectoine from L-aspartate 4-semialdehyde: step 1/3.</text>
</comment>
<sequence length="140" mass="14991">PGAHTGTFRGNQLAFASGAEAVRIVRRDGILQHVQDRGTQIESLLKPLEELPWVREVRGRGMMWGIELEDPLTGRPAGDLALQVQEEVLQKGLILETGGRGGCVVRLLPPLNTSAEVVGTACGILVETISGLLPVPDQPQ</sequence>
<dbReference type="InterPro" id="IPR004637">
    <property type="entry name" value="Dat"/>
</dbReference>
<proteinExistence type="inferred from homology"/>
<dbReference type="GO" id="GO:0008483">
    <property type="term" value="F:transaminase activity"/>
    <property type="evidence" value="ECO:0007669"/>
    <property type="project" value="UniProtKB-KW"/>
</dbReference>
<protein>
    <recommendedName>
        <fullName evidence="6">Diaminobutyrate--2-oxoglutarate transaminase</fullName>
        <ecNumber evidence="5">2.6.1.76</ecNumber>
    </recommendedName>
    <alternativeName>
        <fullName evidence="10">DABA aminotransferase</fullName>
    </alternativeName>
    <alternativeName>
        <fullName evidence="11">Diaminobutyrate--2-oxoglutarate aminotransferase</fullName>
    </alternativeName>
    <alternativeName>
        <fullName evidence="9">L-2,4-diaminobutyric acid transaminase</fullName>
    </alternativeName>
</protein>
<dbReference type="Proteomes" id="UP000523795">
    <property type="component" value="Unassembled WGS sequence"/>
</dbReference>
<comment type="function">
    <text evidence="2">Catalyzes reversively the conversion of L-aspartate beta-semialdehyde (ASA) to L-2,4-diaminobutyrate (DABA) by transamination with L-glutamate.</text>
</comment>
<comment type="caution">
    <text evidence="13">The sequence shown here is derived from an EMBL/GenBank/DDBJ whole genome shotgun (WGS) entry which is preliminary data.</text>
</comment>
<comment type="similarity">
    <text evidence="4">Belongs to the class-III pyridoxal-phosphate-dependent aminotransferase family.</text>
</comment>
<evidence type="ECO:0000313" key="13">
    <source>
        <dbReference type="EMBL" id="NKX52108.1"/>
    </source>
</evidence>
<evidence type="ECO:0000256" key="7">
    <source>
        <dbReference type="ARBA" id="ARBA00022576"/>
    </source>
</evidence>
<keyword evidence="8" id="KW-0808">Transferase</keyword>
<feature type="non-terminal residue" evidence="13">
    <location>
        <position position="1"/>
    </location>
</feature>
<comment type="cofactor">
    <cofactor evidence="1">
        <name>pyridoxal 5'-phosphate</name>
        <dbReference type="ChEBI" id="CHEBI:597326"/>
    </cofactor>
</comment>
<evidence type="ECO:0000256" key="12">
    <source>
        <dbReference type="ARBA" id="ARBA00049111"/>
    </source>
</evidence>
<dbReference type="InterPro" id="IPR015422">
    <property type="entry name" value="PyrdxlP-dep_Trfase_small"/>
</dbReference>
<dbReference type="Pfam" id="PF00202">
    <property type="entry name" value="Aminotran_3"/>
    <property type="match status" value="1"/>
</dbReference>
<comment type="catalytic activity">
    <reaction evidence="12">
        <text>L-2,4-diaminobutanoate + 2-oxoglutarate = L-aspartate 4-semialdehyde + L-glutamate</text>
        <dbReference type="Rhea" id="RHEA:11160"/>
        <dbReference type="ChEBI" id="CHEBI:16810"/>
        <dbReference type="ChEBI" id="CHEBI:29985"/>
        <dbReference type="ChEBI" id="CHEBI:58761"/>
        <dbReference type="ChEBI" id="CHEBI:537519"/>
        <dbReference type="EC" id="2.6.1.76"/>
    </reaction>
</comment>
<dbReference type="Gene3D" id="3.90.1150.10">
    <property type="entry name" value="Aspartate Aminotransferase, domain 1"/>
    <property type="match status" value="1"/>
</dbReference>
<evidence type="ECO:0000256" key="10">
    <source>
        <dbReference type="ARBA" id="ARBA00030665"/>
    </source>
</evidence>
<evidence type="ECO:0000256" key="11">
    <source>
        <dbReference type="ARBA" id="ARBA00031476"/>
    </source>
</evidence>
<accession>A0ABX1JS15</accession>
<evidence type="ECO:0000256" key="3">
    <source>
        <dbReference type="ARBA" id="ARBA00004946"/>
    </source>
</evidence>
<gene>
    <name evidence="13" type="ORF">HER39_16350</name>
</gene>
<reference evidence="13 14" key="1">
    <citation type="submission" date="2020-04" db="EMBL/GenBank/DDBJ databases">
        <authorList>
            <person name="Liu S."/>
        </authorList>
    </citation>
    <scope>NUCLEOTIDE SEQUENCE [LARGE SCALE GENOMIC DNA]</scope>
    <source>
        <strain evidence="13 14">CGMCC 1.15091</strain>
    </source>
</reference>
<dbReference type="SUPFAM" id="SSF53383">
    <property type="entry name" value="PLP-dependent transferases"/>
    <property type="match status" value="1"/>
</dbReference>
<keyword evidence="7 13" id="KW-0032">Aminotransferase</keyword>
<evidence type="ECO:0000256" key="9">
    <source>
        <dbReference type="ARBA" id="ARBA00029744"/>
    </source>
</evidence>
<evidence type="ECO:0000256" key="1">
    <source>
        <dbReference type="ARBA" id="ARBA00001933"/>
    </source>
</evidence>
<evidence type="ECO:0000256" key="5">
    <source>
        <dbReference type="ARBA" id="ARBA00013155"/>
    </source>
</evidence>
<dbReference type="EMBL" id="JAAZSR010000408">
    <property type="protein sequence ID" value="NKX52108.1"/>
    <property type="molecule type" value="Genomic_DNA"/>
</dbReference>